<evidence type="ECO:0000313" key="2">
    <source>
        <dbReference type="EMBL" id="CAI9926237.1"/>
    </source>
</evidence>
<evidence type="ECO:0000313" key="4">
    <source>
        <dbReference type="Proteomes" id="UP001642409"/>
    </source>
</evidence>
<reference evidence="3 4" key="2">
    <citation type="submission" date="2024-07" db="EMBL/GenBank/DDBJ databases">
        <authorList>
            <person name="Akdeniz Z."/>
        </authorList>
    </citation>
    <scope>NUCLEOTIDE SEQUENCE [LARGE SCALE GENOMIC DNA]</scope>
</reference>
<reference evidence="2" key="1">
    <citation type="submission" date="2023-06" db="EMBL/GenBank/DDBJ databases">
        <authorList>
            <person name="Kurt Z."/>
        </authorList>
    </citation>
    <scope>NUCLEOTIDE SEQUENCE</scope>
</reference>
<dbReference type="SUPFAM" id="SSF47370">
    <property type="entry name" value="Bromodomain"/>
    <property type="match status" value="1"/>
</dbReference>
<protein>
    <submittedName>
        <fullName evidence="2">Uncharacterized protein</fullName>
    </submittedName>
</protein>
<dbReference type="InterPro" id="IPR036427">
    <property type="entry name" value="Bromodomain-like_sf"/>
</dbReference>
<dbReference type="Proteomes" id="UP001642409">
    <property type="component" value="Unassembled WGS sequence"/>
</dbReference>
<proteinExistence type="predicted"/>
<dbReference type="EMBL" id="CATOUU010000367">
    <property type="protein sequence ID" value="CAI9926237.1"/>
    <property type="molecule type" value="Genomic_DNA"/>
</dbReference>
<dbReference type="EMBL" id="CAXDID020000082">
    <property type="protein sequence ID" value="CAL6019007.1"/>
    <property type="molecule type" value="Genomic_DNA"/>
</dbReference>
<comment type="caution">
    <text evidence="2">The sequence shown here is derived from an EMBL/GenBank/DDBJ whole genome shotgun (WGS) entry which is preliminary data.</text>
</comment>
<evidence type="ECO:0000256" key="1">
    <source>
        <dbReference type="ARBA" id="ARBA00023117"/>
    </source>
</evidence>
<accession>A0AA86NVY9</accession>
<keyword evidence="4" id="KW-1185">Reference proteome</keyword>
<evidence type="ECO:0000313" key="3">
    <source>
        <dbReference type="EMBL" id="CAL6019007.1"/>
    </source>
</evidence>
<gene>
    <name evidence="2" type="ORF">HINF_LOCUS13882</name>
    <name evidence="3" type="ORF">HINF_LOCUS26739</name>
</gene>
<dbReference type="AlphaFoldDB" id="A0AA86NVY9"/>
<sequence length="258" mass="30311">MNDAFDLARLQCNDNELVLQLSKLLENIILCTATKGYLPLSSVTSYLLQISPEERQTYYREIGHNQPYDLNYVRVMLLGKKYKYFQQFLQDLDQCFVHYAKVQAKYLLPDIIPQAKTEFYQTIQNMNFTGFLSQSFTDELVRQVIDIDASTLGQPVKILGADEARYFMFLCENFSEDQIDQTESLMYSTLDQYDYTVNKNPDGDQVNLHLNMIYPEKARKFIQLVQSTIASKDQTDKTIMRMEYWNSLVNQYKDMQKE</sequence>
<keyword evidence="1" id="KW-0103">Bromodomain</keyword>
<organism evidence="2">
    <name type="scientific">Hexamita inflata</name>
    <dbReference type="NCBI Taxonomy" id="28002"/>
    <lineage>
        <taxon>Eukaryota</taxon>
        <taxon>Metamonada</taxon>
        <taxon>Diplomonadida</taxon>
        <taxon>Hexamitidae</taxon>
        <taxon>Hexamitinae</taxon>
        <taxon>Hexamita</taxon>
    </lineage>
</organism>
<name>A0AA86NVY9_9EUKA</name>